<dbReference type="Gene3D" id="3.80.10.10">
    <property type="entry name" value="Ribonuclease Inhibitor"/>
    <property type="match status" value="1"/>
</dbReference>
<gene>
    <name evidence="4" type="ORF">MNOR_LOCUS34309</name>
    <name evidence="5" type="ORF">MNOR_LOCUS34311</name>
</gene>
<dbReference type="PROSITE" id="PS51450">
    <property type="entry name" value="LRR"/>
    <property type="match status" value="1"/>
</dbReference>
<evidence type="ECO:0000256" key="2">
    <source>
        <dbReference type="ARBA" id="ARBA00022729"/>
    </source>
</evidence>
<dbReference type="InterPro" id="IPR003591">
    <property type="entry name" value="Leu-rich_rpt_typical-subtyp"/>
</dbReference>
<dbReference type="Proteomes" id="UP001497623">
    <property type="component" value="Unassembled WGS sequence"/>
</dbReference>
<keyword evidence="3" id="KW-0677">Repeat</keyword>
<sequence length="332" mass="36909">LTFSHALESMAPQNCEWNLASNIQASLQCNIRTFGSDWNISHFSSDQSEHTKSLSVDCSDVLFFQSSLEPRAFQRLYHMLHLDIEYCKLTKLPDGTFLGLDNLESLVVRTHNSDWSAMALELTGDSLVGMPRLERLDLGENNIWNLPKHIFCPLPALQHLNLTANRLQEVSEVGVIGSCGAQLVTLDLSSNDLVTLPEAGLTGLQSLRKLFIQYNAISNVQDGALLGLSSLNVLNMSSNRIITLPPDVFNETTGLQKLYMQNNSLNIVAPGLFAALSHLTVLDMSYNQLTSEWVTADTFHGLYRLVVLNLSHNRLAQINLDMFPRHISSTSP</sequence>
<dbReference type="InterPro" id="IPR001611">
    <property type="entry name" value="Leu-rich_rpt"/>
</dbReference>
<evidence type="ECO:0000313" key="6">
    <source>
        <dbReference type="Proteomes" id="UP001497623"/>
    </source>
</evidence>
<keyword evidence="6" id="KW-1185">Reference proteome</keyword>
<dbReference type="EMBL" id="CAXKWB010052349">
    <property type="protein sequence ID" value="CAL4172738.1"/>
    <property type="molecule type" value="Genomic_DNA"/>
</dbReference>
<dbReference type="PANTHER" id="PTHR24373">
    <property type="entry name" value="SLIT RELATED LEUCINE-RICH REPEAT NEURONAL PROTEIN"/>
    <property type="match status" value="1"/>
</dbReference>
<name>A0AAV2S826_MEGNR</name>
<evidence type="ECO:0000256" key="1">
    <source>
        <dbReference type="ARBA" id="ARBA00022614"/>
    </source>
</evidence>
<dbReference type="PANTHER" id="PTHR24373:SF385">
    <property type="entry name" value="GH01279P-RELATED"/>
    <property type="match status" value="1"/>
</dbReference>
<dbReference type="InterPro" id="IPR050328">
    <property type="entry name" value="Dev_Immune_Receptor"/>
</dbReference>
<evidence type="ECO:0008006" key="7">
    <source>
        <dbReference type="Google" id="ProtNLM"/>
    </source>
</evidence>
<dbReference type="InterPro" id="IPR032675">
    <property type="entry name" value="LRR_dom_sf"/>
</dbReference>
<dbReference type="AlphaFoldDB" id="A0AAV2S826"/>
<protein>
    <recommendedName>
        <fullName evidence="7">Toll-like receptor 2</fullName>
    </recommendedName>
</protein>
<reference evidence="5 6" key="1">
    <citation type="submission" date="2024-05" db="EMBL/GenBank/DDBJ databases">
        <authorList>
            <person name="Wallberg A."/>
        </authorList>
    </citation>
    <scope>NUCLEOTIDE SEQUENCE [LARGE SCALE GENOMIC DNA]</scope>
</reference>
<keyword evidence="1" id="KW-0433">Leucine-rich repeat</keyword>
<evidence type="ECO:0000256" key="3">
    <source>
        <dbReference type="ARBA" id="ARBA00022737"/>
    </source>
</evidence>
<keyword evidence="2" id="KW-0732">Signal</keyword>
<comment type="caution">
    <text evidence="5">The sequence shown here is derived from an EMBL/GenBank/DDBJ whole genome shotgun (WGS) entry which is preliminary data.</text>
</comment>
<evidence type="ECO:0000313" key="4">
    <source>
        <dbReference type="EMBL" id="CAL4172738.1"/>
    </source>
</evidence>
<dbReference type="Pfam" id="PF13516">
    <property type="entry name" value="LRR_6"/>
    <property type="match status" value="1"/>
</dbReference>
<organism evidence="5 6">
    <name type="scientific">Meganyctiphanes norvegica</name>
    <name type="common">Northern krill</name>
    <name type="synonym">Thysanopoda norvegica</name>
    <dbReference type="NCBI Taxonomy" id="48144"/>
    <lineage>
        <taxon>Eukaryota</taxon>
        <taxon>Metazoa</taxon>
        <taxon>Ecdysozoa</taxon>
        <taxon>Arthropoda</taxon>
        <taxon>Crustacea</taxon>
        <taxon>Multicrustacea</taxon>
        <taxon>Malacostraca</taxon>
        <taxon>Eumalacostraca</taxon>
        <taxon>Eucarida</taxon>
        <taxon>Euphausiacea</taxon>
        <taxon>Euphausiidae</taxon>
        <taxon>Meganyctiphanes</taxon>
    </lineage>
</organism>
<dbReference type="EMBL" id="CAXKWB010052349">
    <property type="protein sequence ID" value="CAL4172742.1"/>
    <property type="molecule type" value="Genomic_DNA"/>
</dbReference>
<evidence type="ECO:0000313" key="5">
    <source>
        <dbReference type="EMBL" id="CAL4172742.1"/>
    </source>
</evidence>
<dbReference type="PRINTS" id="PR00019">
    <property type="entry name" value="LEURICHRPT"/>
</dbReference>
<feature type="non-terminal residue" evidence="5">
    <location>
        <position position="1"/>
    </location>
</feature>
<dbReference type="SMART" id="SM00369">
    <property type="entry name" value="LRR_TYP"/>
    <property type="match status" value="9"/>
</dbReference>
<proteinExistence type="predicted"/>
<dbReference type="Pfam" id="PF13855">
    <property type="entry name" value="LRR_8"/>
    <property type="match status" value="2"/>
</dbReference>
<accession>A0AAV2S826</accession>
<dbReference type="SUPFAM" id="SSF52058">
    <property type="entry name" value="L domain-like"/>
    <property type="match status" value="1"/>
</dbReference>